<dbReference type="Pfam" id="PF00089">
    <property type="entry name" value="Trypsin"/>
    <property type="match status" value="1"/>
</dbReference>
<proteinExistence type="predicted"/>
<keyword evidence="2" id="KW-1185">Reference proteome</keyword>
<evidence type="ECO:0000313" key="2">
    <source>
        <dbReference type="Proteomes" id="UP000695007"/>
    </source>
</evidence>
<dbReference type="InterPro" id="IPR009003">
    <property type="entry name" value="Peptidase_S1_PA"/>
</dbReference>
<dbReference type="GeneID" id="105360114"/>
<dbReference type="GO" id="GO:0006508">
    <property type="term" value="P:proteolysis"/>
    <property type="evidence" value="ECO:0007669"/>
    <property type="project" value="InterPro"/>
</dbReference>
<name>A0AAJ6VMB4_9HYME</name>
<feature type="domain" description="Peptidase S1" evidence="1">
    <location>
        <begin position="11"/>
        <end position="92"/>
    </location>
</feature>
<dbReference type="InterPro" id="IPR001254">
    <property type="entry name" value="Trypsin_dom"/>
</dbReference>
<dbReference type="KEGG" id="csol:105360114"/>
<accession>A0AAJ6VMB4</accession>
<sequence length="126" mass="14127">MDTSVFYGLDVQLLGCGRTNNVEYTWRVQTTEARVLHHSECGHRASQIEGVLLYVSVNYICSSRTPYAQLTNGDNGGPLLYNGAIVGINLGVSPPYHGTFHPNKVNIHLYLYLYRIFINHIIENDG</sequence>
<gene>
    <name evidence="3" type="primary">LOC105360114</name>
</gene>
<dbReference type="AlphaFoldDB" id="A0AAJ6VMB4"/>
<evidence type="ECO:0000259" key="1">
    <source>
        <dbReference type="Pfam" id="PF00089"/>
    </source>
</evidence>
<dbReference type="SUPFAM" id="SSF50494">
    <property type="entry name" value="Trypsin-like serine proteases"/>
    <property type="match status" value="1"/>
</dbReference>
<dbReference type="RefSeq" id="XP_011495210.1">
    <property type="nucleotide sequence ID" value="XM_011496908.1"/>
</dbReference>
<reference evidence="3" key="1">
    <citation type="submission" date="2025-08" db="UniProtKB">
        <authorList>
            <consortium name="RefSeq"/>
        </authorList>
    </citation>
    <scope>IDENTIFICATION</scope>
</reference>
<dbReference type="InterPro" id="IPR043504">
    <property type="entry name" value="Peptidase_S1_PA_chymotrypsin"/>
</dbReference>
<protein>
    <submittedName>
        <fullName evidence="3">Uncharacterized protein LOC105360114</fullName>
    </submittedName>
</protein>
<dbReference type="Gene3D" id="2.40.10.10">
    <property type="entry name" value="Trypsin-like serine proteases"/>
    <property type="match status" value="1"/>
</dbReference>
<evidence type="ECO:0000313" key="3">
    <source>
        <dbReference type="RefSeq" id="XP_011495210.1"/>
    </source>
</evidence>
<organism evidence="2 3">
    <name type="scientific">Ceratosolen solmsi marchali</name>
    <dbReference type="NCBI Taxonomy" id="326594"/>
    <lineage>
        <taxon>Eukaryota</taxon>
        <taxon>Metazoa</taxon>
        <taxon>Ecdysozoa</taxon>
        <taxon>Arthropoda</taxon>
        <taxon>Hexapoda</taxon>
        <taxon>Insecta</taxon>
        <taxon>Pterygota</taxon>
        <taxon>Neoptera</taxon>
        <taxon>Endopterygota</taxon>
        <taxon>Hymenoptera</taxon>
        <taxon>Apocrita</taxon>
        <taxon>Proctotrupomorpha</taxon>
        <taxon>Chalcidoidea</taxon>
        <taxon>Agaonidae</taxon>
        <taxon>Agaoninae</taxon>
        <taxon>Ceratosolen</taxon>
    </lineage>
</organism>
<dbReference type="Proteomes" id="UP000695007">
    <property type="component" value="Unplaced"/>
</dbReference>
<dbReference type="GO" id="GO:0004252">
    <property type="term" value="F:serine-type endopeptidase activity"/>
    <property type="evidence" value="ECO:0007669"/>
    <property type="project" value="InterPro"/>
</dbReference>